<gene>
    <name evidence="2" type="ORF">FC81_GL001115</name>
</gene>
<name>A0A0R1M9C7_9LACO</name>
<dbReference type="PATRIC" id="fig|1423731.3.peg.1146"/>
<evidence type="ECO:0000313" key="2">
    <source>
        <dbReference type="EMBL" id="KRL01749.1"/>
    </source>
</evidence>
<dbReference type="RefSeq" id="WP_057743762.1">
    <property type="nucleotide sequence ID" value="NZ_AZEF01000021.1"/>
</dbReference>
<keyword evidence="1" id="KW-0472">Membrane</keyword>
<evidence type="ECO:0000256" key="1">
    <source>
        <dbReference type="SAM" id="Phobius"/>
    </source>
</evidence>
<feature type="transmembrane region" description="Helical" evidence="1">
    <location>
        <begin position="29"/>
        <end position="48"/>
    </location>
</feature>
<evidence type="ECO:0000313" key="3">
    <source>
        <dbReference type="Proteomes" id="UP000051621"/>
    </source>
</evidence>
<dbReference type="OrthoDB" id="9952585at2"/>
<accession>A0A0R1M9C7</accession>
<dbReference type="Proteomes" id="UP000051621">
    <property type="component" value="Unassembled WGS sequence"/>
</dbReference>
<proteinExistence type="predicted"/>
<reference evidence="2 3" key="1">
    <citation type="journal article" date="2015" name="Genome Announc.">
        <title>Expanding the biotechnology potential of lactobacilli through comparative genomics of 213 strains and associated genera.</title>
        <authorList>
            <person name="Sun Z."/>
            <person name="Harris H.M."/>
            <person name="McCann A."/>
            <person name="Guo C."/>
            <person name="Argimon S."/>
            <person name="Zhang W."/>
            <person name="Yang X."/>
            <person name="Jeffery I.B."/>
            <person name="Cooney J.C."/>
            <person name="Kagawa T.F."/>
            <person name="Liu W."/>
            <person name="Song Y."/>
            <person name="Salvetti E."/>
            <person name="Wrobel A."/>
            <person name="Rasinkangas P."/>
            <person name="Parkhill J."/>
            <person name="Rea M.C."/>
            <person name="O'Sullivan O."/>
            <person name="Ritari J."/>
            <person name="Douillard F.P."/>
            <person name="Paul Ross R."/>
            <person name="Yang R."/>
            <person name="Briner A.E."/>
            <person name="Felis G.E."/>
            <person name="de Vos W.M."/>
            <person name="Barrangou R."/>
            <person name="Klaenhammer T.R."/>
            <person name="Caufield P.W."/>
            <person name="Cui Y."/>
            <person name="Zhang H."/>
            <person name="O'Toole P.W."/>
        </authorList>
    </citation>
    <scope>NUCLEOTIDE SEQUENCE [LARGE SCALE GENOMIC DNA]</scope>
    <source>
        <strain evidence="2 3">DSM 19910</strain>
    </source>
</reference>
<dbReference type="AlphaFoldDB" id="A0A0R1M9C7"/>
<dbReference type="EMBL" id="AZEF01000021">
    <property type="protein sequence ID" value="KRL01749.1"/>
    <property type="molecule type" value="Genomic_DNA"/>
</dbReference>
<feature type="transmembrane region" description="Helical" evidence="1">
    <location>
        <begin position="7"/>
        <end position="23"/>
    </location>
</feature>
<comment type="caution">
    <text evidence="2">The sequence shown here is derived from an EMBL/GenBank/DDBJ whole genome shotgun (WGS) entry which is preliminary data.</text>
</comment>
<keyword evidence="3" id="KW-1185">Reference proteome</keyword>
<keyword evidence="1" id="KW-0812">Transmembrane</keyword>
<organism evidence="2 3">
    <name type="scientific">Liquorilactobacillus capillatus DSM 19910</name>
    <dbReference type="NCBI Taxonomy" id="1423731"/>
    <lineage>
        <taxon>Bacteria</taxon>
        <taxon>Bacillati</taxon>
        <taxon>Bacillota</taxon>
        <taxon>Bacilli</taxon>
        <taxon>Lactobacillales</taxon>
        <taxon>Lactobacillaceae</taxon>
        <taxon>Liquorilactobacillus</taxon>
    </lineage>
</organism>
<sequence>MKTKRVISLFLLGISIVGLLLFSEAIIAKILFVIALAICVLIAPETIFQKSAGKRAALRKTKYQKENR</sequence>
<keyword evidence="1" id="KW-1133">Transmembrane helix</keyword>
<protein>
    <submittedName>
        <fullName evidence="2">Uncharacterized protein</fullName>
    </submittedName>
</protein>